<protein>
    <submittedName>
        <fullName evidence="2">Uncharacterized protein</fullName>
    </submittedName>
</protein>
<dbReference type="KEGG" id="doe:DENOEST_1946"/>
<feature type="transmembrane region" description="Helical" evidence="1">
    <location>
        <begin position="56"/>
        <end position="75"/>
    </location>
</feature>
<keyword evidence="3" id="KW-1185">Reference proteome</keyword>
<dbReference type="Proteomes" id="UP000515733">
    <property type="component" value="Chromosome"/>
</dbReference>
<keyword evidence="1" id="KW-1133">Transmembrane helix</keyword>
<dbReference type="RefSeq" id="WP_145769112.1">
    <property type="nucleotide sequence ID" value="NZ_LR778301.1"/>
</dbReference>
<dbReference type="AlphaFoldDB" id="A0A6S6Y1I4"/>
<sequence length="137" mass="14672">MQQVAKPGLMASVTWHCWQFLSFRGDWRRMPDSMGFVGVAMSGTLLGGLAEQLVRGRSWSLAMVTTLVWLGLILAVSRKDGQINRRLAAALGILSMGIQALLVLSIWIPGIEWPVAIWSGVAVMHLLSKASGGGAGA</sequence>
<reference evidence="2 3" key="1">
    <citation type="submission" date="2020-03" db="EMBL/GenBank/DDBJ databases">
        <authorList>
            <consortium name="Genoscope - CEA"/>
            <person name="William W."/>
        </authorList>
    </citation>
    <scope>NUCLEOTIDE SEQUENCE [LARGE SCALE GENOMIC DNA]</scope>
    <source>
        <strain evidence="3">DSM 16959</strain>
    </source>
</reference>
<keyword evidence="1" id="KW-0472">Membrane</keyword>
<organism evidence="2 3">
    <name type="scientific">Denitratisoma oestradiolicum</name>
    <dbReference type="NCBI Taxonomy" id="311182"/>
    <lineage>
        <taxon>Bacteria</taxon>
        <taxon>Pseudomonadati</taxon>
        <taxon>Pseudomonadota</taxon>
        <taxon>Betaproteobacteria</taxon>
        <taxon>Nitrosomonadales</taxon>
        <taxon>Sterolibacteriaceae</taxon>
        <taxon>Denitratisoma</taxon>
    </lineage>
</organism>
<evidence type="ECO:0000313" key="3">
    <source>
        <dbReference type="Proteomes" id="UP000515733"/>
    </source>
</evidence>
<gene>
    <name evidence="2" type="ORF">DENOEST_1946</name>
</gene>
<evidence type="ECO:0000256" key="1">
    <source>
        <dbReference type="SAM" id="Phobius"/>
    </source>
</evidence>
<evidence type="ECO:0000313" key="2">
    <source>
        <dbReference type="EMBL" id="CAB1369111.1"/>
    </source>
</evidence>
<accession>A0A6S6Y1I4</accession>
<name>A0A6S6Y1I4_9PROT</name>
<feature type="transmembrane region" description="Helical" evidence="1">
    <location>
        <begin position="87"/>
        <end position="108"/>
    </location>
</feature>
<proteinExistence type="predicted"/>
<dbReference type="EMBL" id="LR778301">
    <property type="protein sequence ID" value="CAB1369111.1"/>
    <property type="molecule type" value="Genomic_DNA"/>
</dbReference>
<keyword evidence="1" id="KW-0812">Transmembrane</keyword>
<feature type="transmembrane region" description="Helical" evidence="1">
    <location>
        <begin position="33"/>
        <end position="50"/>
    </location>
</feature>